<geneLocation type="plasmid" evidence="1 2">
    <name>pROLI81</name>
</geneLocation>
<organism evidence="1 2">
    <name type="scientific">Roseobacter fucihabitans</name>
    <dbReference type="NCBI Taxonomy" id="1537242"/>
    <lineage>
        <taxon>Bacteria</taxon>
        <taxon>Pseudomonadati</taxon>
        <taxon>Pseudomonadota</taxon>
        <taxon>Alphaproteobacteria</taxon>
        <taxon>Rhodobacterales</taxon>
        <taxon>Roseobacteraceae</taxon>
        <taxon>Roseobacter</taxon>
    </lineage>
</organism>
<proteinExistence type="predicted"/>
<dbReference type="EMBL" id="CP143426">
    <property type="protein sequence ID" value="WVX51699.1"/>
    <property type="molecule type" value="Genomic_DNA"/>
</dbReference>
<name>A0ABZ2C468_9RHOB</name>
<reference evidence="1 2" key="1">
    <citation type="submission" date="2024-01" db="EMBL/GenBank/DDBJ databases">
        <title>Roseobacter fucihabitans sp. nov., isolated from the brown alga Fucus spiralis.</title>
        <authorList>
            <person name="Hahnke S."/>
            <person name="Berger M."/>
            <person name="Schlingloff A."/>
            <person name="Athale I."/>
            <person name="Neumann-Schaal M."/>
            <person name="Adenaya A."/>
            <person name="Poehlein A."/>
            <person name="Daniel R."/>
            <person name="Pertersen J."/>
            <person name="Brinkhoff T."/>
        </authorList>
    </citation>
    <scope>NUCLEOTIDE SEQUENCE [LARGE SCALE GENOMIC DNA]</scope>
    <source>
        <strain evidence="1 2">B14</strain>
        <plasmid evidence="1 2">pROLI81</plasmid>
    </source>
</reference>
<evidence type="ECO:0000313" key="1">
    <source>
        <dbReference type="EMBL" id="WVX51699.1"/>
    </source>
</evidence>
<evidence type="ECO:0000313" key="2">
    <source>
        <dbReference type="Proteomes" id="UP001318682"/>
    </source>
</evidence>
<keyword evidence="1" id="KW-0614">Plasmid</keyword>
<gene>
    <name evidence="1" type="ORF">ROLI_048010</name>
</gene>
<sequence>MASHLFSLALQYEGNPETQFVYGTSQQMLVMVGKHHHDAATIKPVMTLRSDTGGMIAQMDEWASDWVFVGAQSTTNLPDEVTPDNTPAIQATRIHEAIAEAYVDDTQDVPSLIRNALGDLRHLCDQRGLDFATHDRAAYRTYIEEWG</sequence>
<dbReference type="RefSeq" id="WP_187431436.1">
    <property type="nucleotide sequence ID" value="NZ_CP143426.1"/>
</dbReference>
<dbReference type="Proteomes" id="UP001318682">
    <property type="component" value="Plasmid pROLI81"/>
</dbReference>
<keyword evidence="2" id="KW-1185">Reference proteome</keyword>
<protein>
    <submittedName>
        <fullName evidence="1">Uncharacterized protein</fullName>
    </submittedName>
</protein>
<accession>A0ABZ2C468</accession>